<reference evidence="7 8" key="1">
    <citation type="submission" date="2015-04" db="EMBL/GenBank/DDBJ databases">
        <title>Taxonomic description and genome sequence of Bacillus campisalis sp. nov., a novel member of the genus Bacillus isolated from solar saltern.</title>
        <authorList>
            <person name="Mathan Kumar R."/>
            <person name="Kaur G."/>
            <person name="Kumar A."/>
            <person name="Singh N.K."/>
            <person name="Kaur N."/>
            <person name="Kumar N."/>
            <person name="Mayilraj S."/>
        </authorList>
    </citation>
    <scope>NUCLEOTIDE SEQUENCE [LARGE SCALE GENOMIC DNA]</scope>
    <source>
        <strain evidence="7 8">SA2-6</strain>
    </source>
</reference>
<dbReference type="InterPro" id="IPR008927">
    <property type="entry name" value="6-PGluconate_DH-like_C_sf"/>
</dbReference>
<comment type="catalytic activity">
    <reaction evidence="3">
        <text>D-mannitol 1-phosphate + NAD(+) = beta-D-fructose 6-phosphate + NADH + H(+)</text>
        <dbReference type="Rhea" id="RHEA:19661"/>
        <dbReference type="ChEBI" id="CHEBI:15378"/>
        <dbReference type="ChEBI" id="CHEBI:57540"/>
        <dbReference type="ChEBI" id="CHEBI:57634"/>
        <dbReference type="ChEBI" id="CHEBI:57945"/>
        <dbReference type="ChEBI" id="CHEBI:61381"/>
        <dbReference type="EC" id="1.1.1.17"/>
    </reaction>
</comment>
<dbReference type="Gene3D" id="1.10.1040.10">
    <property type="entry name" value="N-(1-d-carboxylethyl)-l-norvaline Dehydrogenase, domain 2"/>
    <property type="match status" value="1"/>
</dbReference>
<evidence type="ECO:0000256" key="4">
    <source>
        <dbReference type="HAMAP-Rule" id="MF_00670"/>
    </source>
</evidence>
<feature type="binding site" evidence="4">
    <location>
        <begin position="18"/>
        <end position="29"/>
    </location>
    <ligand>
        <name>NAD(+)</name>
        <dbReference type="ChEBI" id="CHEBI:57540"/>
    </ligand>
</feature>
<comment type="pathway">
    <text evidence="4">Carbohydrate metabolism; pentose and glucuronate interconversion.</text>
</comment>
<dbReference type="InterPro" id="IPR013131">
    <property type="entry name" value="Mannitol_DH_N"/>
</dbReference>
<evidence type="ECO:0000259" key="6">
    <source>
        <dbReference type="Pfam" id="PF08125"/>
    </source>
</evidence>
<gene>
    <name evidence="4" type="primary">uxaB</name>
    <name evidence="7" type="ORF">WQ57_15665</name>
</gene>
<dbReference type="Proteomes" id="UP000034166">
    <property type="component" value="Unassembled WGS sequence"/>
</dbReference>
<organism evidence="7 8">
    <name type="scientific">Mesobacillus campisalis</name>
    <dbReference type="NCBI Taxonomy" id="1408103"/>
    <lineage>
        <taxon>Bacteria</taxon>
        <taxon>Bacillati</taxon>
        <taxon>Bacillota</taxon>
        <taxon>Bacilli</taxon>
        <taxon>Bacillales</taxon>
        <taxon>Bacillaceae</taxon>
        <taxon>Mesobacillus</taxon>
    </lineage>
</organism>
<dbReference type="PATRIC" id="fig|1408103.3.peg.3495"/>
<dbReference type="Pfam" id="PF08125">
    <property type="entry name" value="Mannitol_dh_C"/>
    <property type="match status" value="1"/>
</dbReference>
<dbReference type="SUPFAM" id="SSF51735">
    <property type="entry name" value="NAD(P)-binding Rossmann-fold domains"/>
    <property type="match status" value="1"/>
</dbReference>
<dbReference type="GO" id="GO:0005829">
    <property type="term" value="C:cytosol"/>
    <property type="evidence" value="ECO:0007669"/>
    <property type="project" value="TreeGrafter"/>
</dbReference>
<dbReference type="InterPro" id="IPR036291">
    <property type="entry name" value="NAD(P)-bd_dom_sf"/>
</dbReference>
<dbReference type="SUPFAM" id="SSF48179">
    <property type="entry name" value="6-phosphogluconate dehydrogenase C-terminal domain-like"/>
    <property type="match status" value="1"/>
</dbReference>
<dbReference type="AlphaFoldDB" id="A0A0M2SX14"/>
<keyword evidence="2 4" id="KW-0520">NAD</keyword>
<dbReference type="Gene3D" id="3.40.50.720">
    <property type="entry name" value="NAD(P)-binding Rossmann-like Domain"/>
    <property type="match status" value="1"/>
</dbReference>
<dbReference type="InterPro" id="IPR013328">
    <property type="entry name" value="6PGD_dom2"/>
</dbReference>
<evidence type="ECO:0000313" key="8">
    <source>
        <dbReference type="Proteomes" id="UP000034166"/>
    </source>
</evidence>
<keyword evidence="1 4" id="KW-0560">Oxidoreductase</keyword>
<dbReference type="Pfam" id="PF01232">
    <property type="entry name" value="Mannitol_dh"/>
    <property type="match status" value="1"/>
</dbReference>
<name>A0A0M2SX14_9BACI</name>
<evidence type="ECO:0000256" key="1">
    <source>
        <dbReference type="ARBA" id="ARBA00023002"/>
    </source>
</evidence>
<feature type="domain" description="Mannitol dehydrogenase C-terminal" evidence="6">
    <location>
        <begin position="272"/>
        <end position="469"/>
    </location>
</feature>
<dbReference type="EC" id="1.1.1.58" evidence="4"/>
<dbReference type="InterPro" id="IPR023668">
    <property type="entry name" value="Altronate_OxRdtase"/>
</dbReference>
<protein>
    <recommendedName>
        <fullName evidence="4">Altronate oxidoreductase</fullName>
        <ecNumber evidence="4">1.1.1.58</ecNumber>
    </recommendedName>
    <alternativeName>
        <fullName evidence="4">Tagaturonate dehydrogenase</fullName>
    </alternativeName>
    <alternativeName>
        <fullName evidence="4">Tagaturonate reductase</fullName>
    </alternativeName>
</protein>
<feature type="domain" description="Mannitol dehydrogenase N-terminal" evidence="5">
    <location>
        <begin position="17"/>
        <end position="261"/>
    </location>
</feature>
<dbReference type="RefSeq" id="WP_046524703.1">
    <property type="nucleotide sequence ID" value="NZ_LAYY01000017.1"/>
</dbReference>
<dbReference type="InterPro" id="IPR013118">
    <property type="entry name" value="Mannitol_DH_C"/>
</dbReference>
<dbReference type="HAMAP" id="MF_00670">
    <property type="entry name" value="Altron_oxidoreduct"/>
    <property type="match status" value="1"/>
</dbReference>
<evidence type="ECO:0000259" key="5">
    <source>
        <dbReference type="Pfam" id="PF01232"/>
    </source>
</evidence>
<accession>A0A0M2SX14</accession>
<dbReference type="UniPathway" id="UPA00246"/>
<dbReference type="PANTHER" id="PTHR30524">
    <property type="entry name" value="MANNITOL-1-PHOSPHATE 5-DEHYDROGENASE"/>
    <property type="match status" value="1"/>
</dbReference>
<dbReference type="GO" id="GO:0009026">
    <property type="term" value="F:tagaturonate reductase activity"/>
    <property type="evidence" value="ECO:0007669"/>
    <property type="project" value="UniProtKB-UniRule"/>
</dbReference>
<dbReference type="GO" id="GO:0008926">
    <property type="term" value="F:mannitol-1-phosphate 5-dehydrogenase activity"/>
    <property type="evidence" value="ECO:0007669"/>
    <property type="project" value="UniProtKB-EC"/>
</dbReference>
<keyword evidence="8" id="KW-1185">Reference proteome</keyword>
<dbReference type="EMBL" id="LAYY01000017">
    <property type="protein sequence ID" value="KKK37160.1"/>
    <property type="molecule type" value="Genomic_DNA"/>
</dbReference>
<dbReference type="OrthoDB" id="9768714at2"/>
<evidence type="ECO:0000256" key="2">
    <source>
        <dbReference type="ARBA" id="ARBA00023027"/>
    </source>
</evidence>
<evidence type="ECO:0000256" key="3">
    <source>
        <dbReference type="ARBA" id="ARBA00048615"/>
    </source>
</evidence>
<comment type="caution">
    <text evidence="7">The sequence shown here is derived from an EMBL/GenBank/DDBJ whole genome shotgun (WGS) entry which is preliminary data.</text>
</comment>
<dbReference type="GO" id="GO:0019698">
    <property type="term" value="P:D-galacturonate catabolic process"/>
    <property type="evidence" value="ECO:0007669"/>
    <property type="project" value="TreeGrafter"/>
</dbReference>
<dbReference type="PANTHER" id="PTHR30524:SF0">
    <property type="entry name" value="ALTRONATE OXIDOREDUCTASE-RELATED"/>
    <property type="match status" value="1"/>
</dbReference>
<dbReference type="GO" id="GO:0019592">
    <property type="term" value="P:mannitol catabolic process"/>
    <property type="evidence" value="ECO:0007669"/>
    <property type="project" value="TreeGrafter"/>
</dbReference>
<comment type="catalytic activity">
    <reaction evidence="4">
        <text>D-altronate + NAD(+) = keto-D-tagaturonate + NADH + H(+)</text>
        <dbReference type="Rhea" id="RHEA:17813"/>
        <dbReference type="ChEBI" id="CHEBI:15378"/>
        <dbReference type="ChEBI" id="CHEBI:17360"/>
        <dbReference type="ChEBI" id="CHEBI:17886"/>
        <dbReference type="ChEBI" id="CHEBI:57540"/>
        <dbReference type="ChEBI" id="CHEBI:57945"/>
        <dbReference type="EC" id="1.1.1.58"/>
    </reaction>
</comment>
<proteinExistence type="inferred from homology"/>
<dbReference type="NCBIfam" id="NF002969">
    <property type="entry name" value="PRK03643.1"/>
    <property type="match status" value="1"/>
</dbReference>
<evidence type="ECO:0000313" key="7">
    <source>
        <dbReference type="EMBL" id="KKK37160.1"/>
    </source>
</evidence>
<comment type="similarity">
    <text evidence="4">Belongs to the mannitol dehydrogenase family. UxaB subfamily.</text>
</comment>
<sequence length="480" mass="54615">MHHLNKSIFNKTARPERVLQFGEGNFLRGFVDWQIQVLNEKTDFNGSVVVVQPRGSEKIERLNDQDGLFTLNLQGMRDGEPVNEHMVIDSISRGINLFTDYQDYLELAGKEELRFIVSNTTEAGIVFDEADQLEDRPQKGFPGKLTAFLYQRYKAFSGDREKGCILIPCELIENNGGKLKEVVLQYAAHWNIEEGFAEWIHEANTFCSSLVDRIVPGFPADSYEEKIQELGYHDNLLVVGEQYHLWVIEGPQWIKEELPVEGTGLNTLFVDDLAPYRTRKVRILNGAHTAMTPVAYLYGLETVEESVKHPEVGLFIKEMIHEEIIPTLEGSREELTDYAGEVVSRFVNPYIKHYLLSISLNSISKFTARNLPTLLDYVKENKTLPKRLVFSLSSLLYFYKGKRGSEEIPLQDSPEVLNLFKTQWQKHCQREISMQELSGALLSHQALWGTDLTQISGLTEAVASSLEKIEALGIQEAINL</sequence>